<name>A0A6J5NNL2_9CAUD</name>
<dbReference type="EMBL" id="LR796703">
    <property type="protein sequence ID" value="CAB4160507.1"/>
    <property type="molecule type" value="Genomic_DNA"/>
</dbReference>
<evidence type="ECO:0000313" key="1">
    <source>
        <dbReference type="EMBL" id="CAB4160507.1"/>
    </source>
</evidence>
<protein>
    <submittedName>
        <fullName evidence="1">Uncharacterized protein</fullName>
    </submittedName>
</protein>
<gene>
    <name evidence="1" type="ORF">UFOVP765_10</name>
</gene>
<organism evidence="1">
    <name type="scientific">uncultured Caudovirales phage</name>
    <dbReference type="NCBI Taxonomy" id="2100421"/>
    <lineage>
        <taxon>Viruses</taxon>
        <taxon>Duplodnaviria</taxon>
        <taxon>Heunggongvirae</taxon>
        <taxon>Uroviricota</taxon>
        <taxon>Caudoviricetes</taxon>
        <taxon>Peduoviridae</taxon>
        <taxon>Maltschvirus</taxon>
        <taxon>Maltschvirus maltsch</taxon>
    </lineage>
</organism>
<sequence>MSLDKKTKIDRIEVVENGIVQVRQATIITEDGNQISRTFHRWCITPGEDYSTQEQQVQDICKVTHTPEVIAAYQAQLEVNILGASL</sequence>
<reference evidence="1" key="1">
    <citation type="submission" date="2020-04" db="EMBL/GenBank/DDBJ databases">
        <authorList>
            <person name="Chiriac C."/>
            <person name="Salcher M."/>
            <person name="Ghai R."/>
            <person name="Kavagutti S V."/>
        </authorList>
    </citation>
    <scope>NUCLEOTIDE SEQUENCE</scope>
</reference>
<accession>A0A6J5NNL2</accession>
<proteinExistence type="predicted"/>